<name>A0A5E5R7F1_PSEAI</name>
<dbReference type="EC" id="1.1.1.311" evidence="3"/>
<organism evidence="3">
    <name type="scientific">Pseudomonas aeruginosa</name>
    <dbReference type="NCBI Taxonomy" id="287"/>
    <lineage>
        <taxon>Bacteria</taxon>
        <taxon>Pseudomonadati</taxon>
        <taxon>Pseudomonadota</taxon>
        <taxon>Gammaproteobacteria</taxon>
        <taxon>Pseudomonadales</taxon>
        <taxon>Pseudomonadaceae</taxon>
        <taxon>Pseudomonas</taxon>
    </lineage>
</organism>
<dbReference type="PANTHER" id="PTHR43669">
    <property type="entry name" value="5-KETO-D-GLUCONATE 5-REDUCTASE"/>
    <property type="match status" value="1"/>
</dbReference>
<evidence type="ECO:0000313" key="3">
    <source>
        <dbReference type="EMBL" id="VVH83249.1"/>
    </source>
</evidence>
<evidence type="ECO:0000256" key="2">
    <source>
        <dbReference type="ARBA" id="ARBA00023002"/>
    </source>
</evidence>
<gene>
    <name evidence="3" type="primary">ped_2</name>
    <name evidence="3" type="ORF">TUEID40_04444</name>
</gene>
<dbReference type="Gene3D" id="3.40.50.720">
    <property type="entry name" value="NAD(P)-binding Rossmann-like Domain"/>
    <property type="match status" value="1"/>
</dbReference>
<dbReference type="Pfam" id="PF13561">
    <property type="entry name" value="adh_short_C2"/>
    <property type="match status" value="1"/>
</dbReference>
<dbReference type="PANTHER" id="PTHR43669:SF14">
    <property type="entry name" value="OXIDOREDUCTASE"/>
    <property type="match status" value="1"/>
</dbReference>
<dbReference type="InterPro" id="IPR002347">
    <property type="entry name" value="SDR_fam"/>
</dbReference>
<protein>
    <submittedName>
        <fullName evidence="3">(S)-1-Phenylethanol dehydrogenase</fullName>
        <ecNumber evidence="3">1.1.1.311</ecNumber>
    </submittedName>
</protein>
<dbReference type="GO" id="GO:0018449">
    <property type="term" value="F:1-phenylethanol dehydrogenase activity"/>
    <property type="evidence" value="ECO:0007669"/>
    <property type="project" value="UniProtKB-EC"/>
</dbReference>
<sequence>MKHARYVVRRFLPFFPGRAGDRRRTRHRPGIALALARAGADVAVADLDPQVAEETAAAIRSLGRRSLALGVDVSDGDSVRAMVERVATEFGRLDVAVNNAG</sequence>
<dbReference type="InterPro" id="IPR036291">
    <property type="entry name" value="NAD(P)-bd_dom_sf"/>
</dbReference>
<proteinExistence type="inferred from homology"/>
<dbReference type="AlphaFoldDB" id="A0A5E5R7F1"/>
<comment type="similarity">
    <text evidence="1">Belongs to the short-chain dehydrogenases/reductases (SDR) family.</text>
</comment>
<dbReference type="EMBL" id="LR700248">
    <property type="protein sequence ID" value="VVH83249.1"/>
    <property type="molecule type" value="Genomic_DNA"/>
</dbReference>
<dbReference type="SUPFAM" id="SSF51735">
    <property type="entry name" value="NAD(P)-binding Rossmann-fold domains"/>
    <property type="match status" value="1"/>
</dbReference>
<reference evidence="3" key="1">
    <citation type="submission" date="2019-09" db="EMBL/GenBank/DDBJ databases">
        <authorList>
            <person name="Gross C."/>
            <person name="Bohn E."/>
        </authorList>
    </citation>
    <scope>NUCLEOTIDE SEQUENCE</scope>
    <source>
        <strain evidence="3">ID40</strain>
    </source>
</reference>
<accession>A0A5E5R7F1</accession>
<keyword evidence="2 3" id="KW-0560">Oxidoreductase</keyword>
<evidence type="ECO:0000256" key="1">
    <source>
        <dbReference type="ARBA" id="ARBA00006484"/>
    </source>
</evidence>